<protein>
    <submittedName>
        <fullName evidence="2">LysM peptidoglycan-binding domain-containing protein</fullName>
    </submittedName>
</protein>
<dbReference type="PANTHER" id="PTHR33734:SF22">
    <property type="entry name" value="MEMBRANE-BOUND LYTIC MUREIN TRANSGLYCOSYLASE D"/>
    <property type="match status" value="1"/>
</dbReference>
<keyword evidence="3" id="KW-1185">Reference proteome</keyword>
<dbReference type="RefSeq" id="WP_268046336.1">
    <property type="nucleotide sequence ID" value="NZ_CP104064.1"/>
</dbReference>
<dbReference type="SUPFAM" id="SSF54106">
    <property type="entry name" value="LysM domain"/>
    <property type="match status" value="1"/>
</dbReference>
<dbReference type="Gene3D" id="3.10.350.10">
    <property type="entry name" value="LysM domain"/>
    <property type="match status" value="1"/>
</dbReference>
<organism evidence="2 3">
    <name type="scientific">Alicyclobacillus dauci</name>
    <dbReference type="NCBI Taxonomy" id="1475485"/>
    <lineage>
        <taxon>Bacteria</taxon>
        <taxon>Bacillati</taxon>
        <taxon>Bacillota</taxon>
        <taxon>Bacilli</taxon>
        <taxon>Bacillales</taxon>
        <taxon>Alicyclobacillaceae</taxon>
        <taxon>Alicyclobacillus</taxon>
    </lineage>
</organism>
<dbReference type="InterPro" id="IPR018392">
    <property type="entry name" value="LysM"/>
</dbReference>
<sequence>MVRYMVQPGDTLWEIAAKYQTSIEAIVHANGIKNPNYIQVGQILRIPTRLFGHPKHHYDYDESPSDKYYGYKKHKHHGYPGYDD</sequence>
<evidence type="ECO:0000313" key="2">
    <source>
        <dbReference type="EMBL" id="WAH38746.1"/>
    </source>
</evidence>
<dbReference type="CDD" id="cd00118">
    <property type="entry name" value="LysM"/>
    <property type="match status" value="1"/>
</dbReference>
<feature type="domain" description="LysM" evidence="1">
    <location>
        <begin position="2"/>
        <end position="46"/>
    </location>
</feature>
<evidence type="ECO:0000313" key="3">
    <source>
        <dbReference type="Proteomes" id="UP001164803"/>
    </source>
</evidence>
<dbReference type="PANTHER" id="PTHR33734">
    <property type="entry name" value="LYSM DOMAIN-CONTAINING GPI-ANCHORED PROTEIN 2"/>
    <property type="match status" value="1"/>
</dbReference>
<name>A0ABY6Z786_9BACL</name>
<reference evidence="2" key="1">
    <citation type="submission" date="2022-08" db="EMBL/GenBank/DDBJ databases">
        <title>Alicyclobacillus dauci DSM2870, complete genome.</title>
        <authorList>
            <person name="Wang Q."/>
            <person name="Cai R."/>
            <person name="Wang Z."/>
        </authorList>
    </citation>
    <scope>NUCLEOTIDE SEQUENCE</scope>
    <source>
        <strain evidence="2">DSM 28700</strain>
    </source>
</reference>
<dbReference type="PROSITE" id="PS51782">
    <property type="entry name" value="LYSM"/>
    <property type="match status" value="1"/>
</dbReference>
<dbReference type="Proteomes" id="UP001164803">
    <property type="component" value="Chromosome"/>
</dbReference>
<proteinExistence type="predicted"/>
<dbReference type="Pfam" id="PF01476">
    <property type="entry name" value="LysM"/>
    <property type="match status" value="1"/>
</dbReference>
<accession>A0ABY6Z786</accession>
<evidence type="ECO:0000259" key="1">
    <source>
        <dbReference type="PROSITE" id="PS51782"/>
    </source>
</evidence>
<gene>
    <name evidence="2" type="ORF">NZD86_09830</name>
</gene>
<dbReference type="EMBL" id="CP104064">
    <property type="protein sequence ID" value="WAH38746.1"/>
    <property type="molecule type" value="Genomic_DNA"/>
</dbReference>
<dbReference type="InterPro" id="IPR036779">
    <property type="entry name" value="LysM_dom_sf"/>
</dbReference>
<dbReference type="SMART" id="SM00257">
    <property type="entry name" value="LysM"/>
    <property type="match status" value="1"/>
</dbReference>